<keyword evidence="7" id="KW-0998">Cell outer membrane</keyword>
<evidence type="ECO:0000256" key="1">
    <source>
        <dbReference type="ARBA" id="ARBA00004442"/>
    </source>
</evidence>
<dbReference type="InterPro" id="IPR003423">
    <property type="entry name" value="OMP_efflux"/>
</dbReference>
<dbReference type="Proteomes" id="UP001301869">
    <property type="component" value="Chromosome"/>
</dbReference>
<name>A0ABY9Z280_9GAMM</name>
<feature type="signal peptide" evidence="10">
    <location>
        <begin position="1"/>
        <end position="34"/>
    </location>
</feature>
<dbReference type="PANTHER" id="PTHR30026:SF20">
    <property type="entry name" value="OUTER MEMBRANE PROTEIN TOLC"/>
    <property type="match status" value="1"/>
</dbReference>
<dbReference type="PANTHER" id="PTHR30026">
    <property type="entry name" value="OUTER MEMBRANE PROTEIN TOLC"/>
    <property type="match status" value="1"/>
</dbReference>
<keyword evidence="6" id="KW-0472">Membrane</keyword>
<gene>
    <name evidence="11" type="ORF">P1P91_05845</name>
</gene>
<keyword evidence="12" id="KW-1185">Reference proteome</keyword>
<evidence type="ECO:0000256" key="4">
    <source>
        <dbReference type="ARBA" id="ARBA00022452"/>
    </source>
</evidence>
<sequence>MQRYPTRTPRCGNVALLTRAVALAGLLASTSLYAQKPQNAPDSGSVKAGDAAMAEFNALEQAAGEARAAPRLPSLPDLFARALEYDAKLSEQRYELEATREEKPIARSQLLPQLNASGGYMWQDTTNVQTERDDDPRTTSRPGEFTEDYWRVQLSQPLFSLERWRKLDVAEAQINAAELKLATAERDLALSVSEAYVKAYLASQRLGLLNSQQESLELQQRQASRAYELGVGNRVDLLESRSRLDQAIADTVEAQNELDNALSELERLTGTRPDMSRLALSELDEVVLKRQWEDSDEWIERTGKNLDVRRARKEQQVTEADTSTRRAGYYPELNMNLSYSDRHSEDDLRTSEDYTAQMEVSMPLYQGGRTNARVRQGEKRIRAGQAAVDNQRNLAVQQVRKSLRSINGGVRRLDALREAIESSQLFLEAAQRGEQLGLRDLVDVLDARASLYDQRIKYVDTLGSYALDRLRLQSAVGDLNSDDLADIMGLLASMTTGAESSGS</sequence>
<evidence type="ECO:0000256" key="3">
    <source>
        <dbReference type="ARBA" id="ARBA00022448"/>
    </source>
</evidence>
<evidence type="ECO:0000256" key="7">
    <source>
        <dbReference type="ARBA" id="ARBA00023237"/>
    </source>
</evidence>
<keyword evidence="10" id="KW-0732">Signal</keyword>
<keyword evidence="4" id="KW-1134">Transmembrane beta strand</keyword>
<evidence type="ECO:0000256" key="6">
    <source>
        <dbReference type="ARBA" id="ARBA00023136"/>
    </source>
</evidence>
<evidence type="ECO:0000256" key="8">
    <source>
        <dbReference type="SAM" id="Coils"/>
    </source>
</evidence>
<dbReference type="Pfam" id="PF02321">
    <property type="entry name" value="OEP"/>
    <property type="match status" value="2"/>
</dbReference>
<dbReference type="InterPro" id="IPR010130">
    <property type="entry name" value="T1SS_OMP_TolC"/>
</dbReference>
<accession>A0ABY9Z280</accession>
<keyword evidence="5" id="KW-0812">Transmembrane</keyword>
<evidence type="ECO:0000256" key="9">
    <source>
        <dbReference type="SAM" id="MobiDB-lite"/>
    </source>
</evidence>
<protein>
    <submittedName>
        <fullName evidence="11">TolC family outer membrane protein</fullName>
    </submittedName>
</protein>
<keyword evidence="3" id="KW-0813">Transport</keyword>
<dbReference type="SUPFAM" id="SSF56954">
    <property type="entry name" value="Outer membrane efflux proteins (OEP)"/>
    <property type="match status" value="1"/>
</dbReference>
<reference evidence="11 12" key="1">
    <citation type="submission" date="2023-03" db="EMBL/GenBank/DDBJ databases">
        <title>Halomonas sp. nov., isolated from Korean tranditional fermented seafood 'Jeotgal'.</title>
        <authorList>
            <person name="Kim B."/>
            <person name="Shin N.-R."/>
        </authorList>
    </citation>
    <scope>NUCLEOTIDE SEQUENCE [LARGE SCALE GENOMIC DNA]</scope>
    <source>
        <strain evidence="11 12">SG2L-4</strain>
    </source>
</reference>
<feature type="chain" id="PRO_5046999267" evidence="10">
    <location>
        <begin position="35"/>
        <end position="503"/>
    </location>
</feature>
<dbReference type="Gene3D" id="1.20.1600.10">
    <property type="entry name" value="Outer membrane efflux proteins (OEP)"/>
    <property type="match status" value="1"/>
</dbReference>
<dbReference type="InterPro" id="IPR051906">
    <property type="entry name" value="TolC-like"/>
</dbReference>
<organism evidence="11 12">
    <name type="scientific">Halomonas piscis</name>
    <dbReference type="NCBI Taxonomy" id="3031727"/>
    <lineage>
        <taxon>Bacteria</taxon>
        <taxon>Pseudomonadati</taxon>
        <taxon>Pseudomonadota</taxon>
        <taxon>Gammaproteobacteria</taxon>
        <taxon>Oceanospirillales</taxon>
        <taxon>Halomonadaceae</taxon>
        <taxon>Halomonas</taxon>
    </lineage>
</organism>
<comment type="subcellular location">
    <subcellularLocation>
        <location evidence="1">Cell outer membrane</location>
    </subcellularLocation>
</comment>
<evidence type="ECO:0000313" key="11">
    <source>
        <dbReference type="EMBL" id="WNK21195.1"/>
    </source>
</evidence>
<evidence type="ECO:0000256" key="5">
    <source>
        <dbReference type="ARBA" id="ARBA00022692"/>
    </source>
</evidence>
<dbReference type="NCBIfam" id="TIGR01844">
    <property type="entry name" value="type_I_sec_TolC"/>
    <property type="match status" value="1"/>
</dbReference>
<evidence type="ECO:0000256" key="10">
    <source>
        <dbReference type="SAM" id="SignalP"/>
    </source>
</evidence>
<dbReference type="EMBL" id="CP119391">
    <property type="protein sequence ID" value="WNK21195.1"/>
    <property type="molecule type" value="Genomic_DNA"/>
</dbReference>
<dbReference type="RefSeq" id="WP_311885170.1">
    <property type="nucleotide sequence ID" value="NZ_CP119391.1"/>
</dbReference>
<proteinExistence type="inferred from homology"/>
<keyword evidence="8" id="KW-0175">Coiled coil</keyword>
<feature type="region of interest" description="Disordered" evidence="9">
    <location>
        <begin position="125"/>
        <end position="144"/>
    </location>
</feature>
<comment type="similarity">
    <text evidence="2">Belongs to the outer membrane factor (OMF) (TC 1.B.17) family.</text>
</comment>
<feature type="coiled-coil region" evidence="8">
    <location>
        <begin position="244"/>
        <end position="271"/>
    </location>
</feature>
<evidence type="ECO:0000313" key="12">
    <source>
        <dbReference type="Proteomes" id="UP001301869"/>
    </source>
</evidence>
<evidence type="ECO:0000256" key="2">
    <source>
        <dbReference type="ARBA" id="ARBA00007613"/>
    </source>
</evidence>